<gene>
    <name evidence="2" type="ORF">Q6A51_10625</name>
</gene>
<feature type="transmembrane region" description="Helical" evidence="1">
    <location>
        <begin position="336"/>
        <end position="354"/>
    </location>
</feature>
<evidence type="ECO:0000313" key="3">
    <source>
        <dbReference type="Proteomes" id="UP001223016"/>
    </source>
</evidence>
<accession>A0ABT9CP26</accession>
<feature type="transmembrane region" description="Helical" evidence="1">
    <location>
        <begin position="232"/>
        <end position="251"/>
    </location>
</feature>
<name>A0ABT9CP26_9PSED</name>
<feature type="transmembrane region" description="Helical" evidence="1">
    <location>
        <begin position="57"/>
        <end position="74"/>
    </location>
</feature>
<keyword evidence="1" id="KW-0472">Membrane</keyword>
<dbReference type="RefSeq" id="WP_304574763.1">
    <property type="nucleotide sequence ID" value="NZ_JAUQOO010000006.1"/>
</dbReference>
<feature type="transmembrane region" description="Helical" evidence="1">
    <location>
        <begin position="126"/>
        <end position="153"/>
    </location>
</feature>
<protein>
    <submittedName>
        <fullName evidence="2">DUF4153 domain-containing protein</fullName>
    </submittedName>
</protein>
<dbReference type="Proteomes" id="UP001223016">
    <property type="component" value="Unassembled WGS sequence"/>
</dbReference>
<feature type="transmembrane region" description="Helical" evidence="1">
    <location>
        <begin position="202"/>
        <end position="220"/>
    </location>
</feature>
<keyword evidence="1" id="KW-1133">Transmembrane helix</keyword>
<feature type="transmembrane region" description="Helical" evidence="1">
    <location>
        <begin position="6"/>
        <end position="26"/>
    </location>
</feature>
<reference evidence="2 3" key="1">
    <citation type="submission" date="2023-07" db="EMBL/GenBank/DDBJ databases">
        <title>Identification of four novel Pseudomonas species associated with bacterial leaf spot of cucurbits.</title>
        <authorList>
            <person name="Fullem K.R."/>
        </authorList>
    </citation>
    <scope>NUCLEOTIDE SEQUENCE [LARGE SCALE GENOMIC DNA]</scope>
    <source>
        <strain evidence="2 3">KFB 138</strain>
    </source>
</reference>
<dbReference type="EMBL" id="JAUQOO010000006">
    <property type="protein sequence ID" value="MDO7927234.1"/>
    <property type="molecule type" value="Genomic_DNA"/>
</dbReference>
<feature type="transmembrane region" description="Helical" evidence="1">
    <location>
        <begin position="33"/>
        <end position="51"/>
    </location>
</feature>
<feature type="transmembrane region" description="Helical" evidence="1">
    <location>
        <begin position="266"/>
        <end position="288"/>
    </location>
</feature>
<keyword evidence="1" id="KW-0812">Transmembrane</keyword>
<dbReference type="InterPro" id="IPR025291">
    <property type="entry name" value="DUF4153"/>
</dbReference>
<evidence type="ECO:0000313" key="2">
    <source>
        <dbReference type="EMBL" id="MDO7927234.1"/>
    </source>
</evidence>
<proteinExistence type="predicted"/>
<feature type="transmembrane region" description="Helical" evidence="1">
    <location>
        <begin position="165"/>
        <end position="182"/>
    </location>
</feature>
<evidence type="ECO:0000256" key="1">
    <source>
        <dbReference type="SAM" id="Phobius"/>
    </source>
</evidence>
<comment type="caution">
    <text evidence="2">The sequence shown here is derived from an EMBL/GenBank/DDBJ whole genome shotgun (WGS) entry which is preliminary data.</text>
</comment>
<organism evidence="2 3">
    <name type="scientific">Pseudomonas serbiensis</name>
    <dbReference type="NCBI Taxonomy" id="3064350"/>
    <lineage>
        <taxon>Bacteria</taxon>
        <taxon>Pseudomonadati</taxon>
        <taxon>Pseudomonadota</taxon>
        <taxon>Gammaproteobacteria</taxon>
        <taxon>Pseudomonadales</taxon>
        <taxon>Pseudomonadaceae</taxon>
        <taxon>Pseudomonas</taxon>
    </lineage>
</organism>
<keyword evidence="3" id="KW-1185">Reference proteome</keyword>
<feature type="transmembrane region" description="Helical" evidence="1">
    <location>
        <begin position="86"/>
        <end position="106"/>
    </location>
</feature>
<feature type="transmembrane region" description="Helical" evidence="1">
    <location>
        <begin position="300"/>
        <end position="321"/>
    </location>
</feature>
<dbReference type="Pfam" id="PF13687">
    <property type="entry name" value="DUF4153"/>
    <property type="match status" value="1"/>
</dbReference>
<sequence length="562" mass="63021">MPVLKGTLPFYLSVGFLQAVVMVFAWEFERNSVVVAALVFGVNLQLLGNHFRQRGAWIGAGLLALILAAITEWAMHRSLRSWDEHWIFGSLIVGYICSAFILSWPSGERLRLPYRVLFQHAWNSGLILLLALLLTGLFWSLLQLCASLFQMIGIGALKEVIKTRNFNIVSLCMVFSLGIRIGRENDKVISMLRGVLLSLCRFLAPLTALIVVFFSLALPFTGLQSIWETGRATTILLSLVAANLFLVNGVFQDGSQPQAYPQGLNWMINASLLLLPVLAVLAAYSTWLRIEQYGLSPSRVIGLLSVVIAVLYSLAALWAVLRSGADWLGNLRATNPWLALLVCVVVVSTHTPWWNPEELSARNQIQRLMDGTTSPAIFDAYSLRNSLGKPGLRAFNRLMADLDQLPQNMDANAREVLKTRMYDALETSTKRYRAIPVPDQNRIWIGEPVDGHEQFANPKLGSLNCNKLQCVMWVIDLDGDGQNEVVQFFASTQAWMYIFKRNADGQWEEIGRMDGSFHTGKELADMIRAGKVRLVEPRYRNLDIDGQLYTPNIERDHTSAHQ</sequence>